<sequence length="400" mass="46005">MYACMLVPVSFKTGSKLWGPFKELFYVVDSAVSKKNPDAFNDLEAALRRHKPDFVSLLQNPAKNAQHREQLRKANTDGIQLDGETGPKTYQEQEQPRFPGYSRGLVAVLLYYDGRASLLNSLQLLIQARKGRTWSFEIEEEITELATEFTDDLMKDGLTKKILTLLEKLDVVKELDKLSKEKALGDAKHRYDVTEFLRGIRTSLAESLFAWSCQTPLIRQDLMLLFNHLRKHAAVDQTGCLDEVTIALSMSYLYSIDISNVEPRDEDRDELAKLLPLLQDPQYLPDLHQLVSKDTDASDTEAWKGLKTVLEFGMGITLRRATQQPETQEYQDILERDEVLVDNAIQNNLFRFINNCIFKNKHFFQVEFLVRQFHSLFTDFITANIQIDACRTTEVPNHYS</sequence>
<evidence type="ECO:0000313" key="7">
    <source>
        <dbReference type="Proteomes" id="UP000230750"/>
    </source>
</evidence>
<dbReference type="Proteomes" id="UP000230750">
    <property type="component" value="Unassembled WGS sequence"/>
</dbReference>
<evidence type="ECO:0000256" key="5">
    <source>
        <dbReference type="SAM" id="MobiDB-lite"/>
    </source>
</evidence>
<dbReference type="OrthoDB" id="2019644at2759"/>
<dbReference type="EMBL" id="MRZV01000418">
    <property type="protein sequence ID" value="PIK50510.1"/>
    <property type="molecule type" value="Genomic_DNA"/>
</dbReference>
<feature type="region of interest" description="Disordered" evidence="5">
    <location>
        <begin position="75"/>
        <end position="96"/>
    </location>
</feature>
<comment type="subcellular location">
    <subcellularLocation>
        <location evidence="1">Nucleus</location>
    </subcellularLocation>
</comment>
<dbReference type="GO" id="GO:0017056">
    <property type="term" value="F:structural constituent of nuclear pore"/>
    <property type="evidence" value="ECO:0007669"/>
    <property type="project" value="TreeGrafter"/>
</dbReference>
<proteinExistence type="inferred from homology"/>
<dbReference type="GO" id="GO:0006999">
    <property type="term" value="P:nuclear pore organization"/>
    <property type="evidence" value="ECO:0007669"/>
    <property type="project" value="TreeGrafter"/>
</dbReference>
<dbReference type="PANTHER" id="PTHR31344">
    <property type="entry name" value="NUCLEAR PORE COMPLEX PROTEIN NUP205"/>
    <property type="match status" value="1"/>
</dbReference>
<evidence type="ECO:0000256" key="1">
    <source>
        <dbReference type="ARBA" id="ARBA00004123"/>
    </source>
</evidence>
<dbReference type="InterPro" id="IPR021827">
    <property type="entry name" value="Nup186/Nup192/Nup205"/>
</dbReference>
<evidence type="ECO:0000256" key="3">
    <source>
        <dbReference type="ARBA" id="ARBA00022448"/>
    </source>
</evidence>
<dbReference type="GO" id="GO:0044611">
    <property type="term" value="C:nuclear pore inner ring"/>
    <property type="evidence" value="ECO:0007669"/>
    <property type="project" value="TreeGrafter"/>
</dbReference>
<comment type="similarity">
    <text evidence="2">Belongs to the NUP186/NUP192/NUP205 family.</text>
</comment>
<gene>
    <name evidence="6" type="ORF">BSL78_12640</name>
</gene>
<dbReference type="Pfam" id="PF11894">
    <property type="entry name" value="Nup192"/>
    <property type="match status" value="2"/>
</dbReference>
<dbReference type="PANTHER" id="PTHR31344:SF0">
    <property type="entry name" value="NUCLEAR PORE COMPLEX PROTEIN NUP205"/>
    <property type="match status" value="1"/>
</dbReference>
<keyword evidence="7" id="KW-1185">Reference proteome</keyword>
<accession>A0A2G8KRE8</accession>
<protein>
    <submittedName>
        <fullName evidence="6">Putative nuclear pore complex protein</fullName>
    </submittedName>
</protein>
<keyword evidence="3" id="KW-0813">Transport</keyword>
<evidence type="ECO:0000256" key="2">
    <source>
        <dbReference type="ARBA" id="ARBA00005892"/>
    </source>
</evidence>
<dbReference type="AlphaFoldDB" id="A0A2G8KRE8"/>
<comment type="caution">
    <text evidence="6">The sequence shown here is derived from an EMBL/GenBank/DDBJ whole genome shotgun (WGS) entry which is preliminary data.</text>
</comment>
<dbReference type="STRING" id="307972.A0A2G8KRE8"/>
<evidence type="ECO:0000313" key="6">
    <source>
        <dbReference type="EMBL" id="PIK50510.1"/>
    </source>
</evidence>
<keyword evidence="4" id="KW-0539">Nucleus</keyword>
<organism evidence="6 7">
    <name type="scientific">Stichopus japonicus</name>
    <name type="common">Sea cucumber</name>
    <dbReference type="NCBI Taxonomy" id="307972"/>
    <lineage>
        <taxon>Eukaryota</taxon>
        <taxon>Metazoa</taxon>
        <taxon>Echinodermata</taxon>
        <taxon>Eleutherozoa</taxon>
        <taxon>Echinozoa</taxon>
        <taxon>Holothuroidea</taxon>
        <taxon>Aspidochirotacea</taxon>
        <taxon>Aspidochirotida</taxon>
        <taxon>Stichopodidae</taxon>
        <taxon>Apostichopus</taxon>
    </lineage>
</organism>
<name>A0A2G8KRE8_STIJA</name>
<evidence type="ECO:0000256" key="4">
    <source>
        <dbReference type="ARBA" id="ARBA00023242"/>
    </source>
</evidence>
<reference evidence="6 7" key="1">
    <citation type="journal article" date="2017" name="PLoS Biol.">
        <title>The sea cucumber genome provides insights into morphological evolution and visceral regeneration.</title>
        <authorList>
            <person name="Zhang X."/>
            <person name="Sun L."/>
            <person name="Yuan J."/>
            <person name="Sun Y."/>
            <person name="Gao Y."/>
            <person name="Zhang L."/>
            <person name="Li S."/>
            <person name="Dai H."/>
            <person name="Hamel J.F."/>
            <person name="Liu C."/>
            <person name="Yu Y."/>
            <person name="Liu S."/>
            <person name="Lin W."/>
            <person name="Guo K."/>
            <person name="Jin S."/>
            <person name="Xu P."/>
            <person name="Storey K.B."/>
            <person name="Huan P."/>
            <person name="Zhang T."/>
            <person name="Zhou Y."/>
            <person name="Zhang J."/>
            <person name="Lin C."/>
            <person name="Li X."/>
            <person name="Xing L."/>
            <person name="Huo D."/>
            <person name="Sun M."/>
            <person name="Wang L."/>
            <person name="Mercier A."/>
            <person name="Li F."/>
            <person name="Yang H."/>
            <person name="Xiang J."/>
        </authorList>
    </citation>
    <scope>NUCLEOTIDE SEQUENCE [LARGE SCALE GENOMIC DNA]</scope>
    <source>
        <strain evidence="6">Shaxun</strain>
        <tissue evidence="6">Muscle</tissue>
    </source>
</reference>